<keyword evidence="2" id="KW-1185">Reference proteome</keyword>
<organism evidence="1 2">
    <name type="scientific">Bradyrhizobium valentinum</name>
    <dbReference type="NCBI Taxonomy" id="1518501"/>
    <lineage>
        <taxon>Bacteria</taxon>
        <taxon>Pseudomonadati</taxon>
        <taxon>Pseudomonadota</taxon>
        <taxon>Alphaproteobacteria</taxon>
        <taxon>Hyphomicrobiales</taxon>
        <taxon>Nitrobacteraceae</taxon>
        <taxon>Bradyrhizobium</taxon>
    </lineage>
</organism>
<dbReference type="AlphaFoldDB" id="A0A0R3LMZ3"/>
<proteinExistence type="predicted"/>
<name>A0A0R3LMZ3_9BRAD</name>
<evidence type="ECO:0000313" key="2">
    <source>
        <dbReference type="Proteomes" id="UP000051913"/>
    </source>
</evidence>
<gene>
    <name evidence="1" type="ORF">CP49_26790</name>
</gene>
<comment type="caution">
    <text evidence="1">The sequence shown here is derived from an EMBL/GenBank/DDBJ whole genome shotgun (WGS) entry which is preliminary data.</text>
</comment>
<sequence length="61" mass="6575">MHELTHPVELRDQELDLVAAGSGKHDGRDKCCDGDNTQFGLVNVNDTNIGVNVLGIQVQST</sequence>
<dbReference type="STRING" id="1518501.CQ10_28470"/>
<evidence type="ECO:0000313" key="1">
    <source>
        <dbReference type="EMBL" id="KRR06550.1"/>
    </source>
</evidence>
<dbReference type="RefSeq" id="WP_057851238.1">
    <property type="nucleotide sequence ID" value="NZ_LLXX01000106.1"/>
</dbReference>
<protein>
    <submittedName>
        <fullName evidence="1">Uncharacterized protein</fullName>
    </submittedName>
</protein>
<reference evidence="1 2" key="1">
    <citation type="submission" date="2014-03" db="EMBL/GenBank/DDBJ databases">
        <title>Bradyrhizobium valentinum sp. nov., isolated from effective nodules of Lupinus mariae-josephae, a lupine endemic of basic-lime soils in Eastern Spain.</title>
        <authorList>
            <person name="Duran D."/>
            <person name="Rey L."/>
            <person name="Navarro A."/>
            <person name="Busquets A."/>
            <person name="Imperial J."/>
            <person name="Ruiz-Argueso T."/>
        </authorList>
    </citation>
    <scope>NUCLEOTIDE SEQUENCE [LARGE SCALE GENOMIC DNA]</scope>
    <source>
        <strain evidence="1 2">LmjM3</strain>
    </source>
</reference>
<dbReference type="OrthoDB" id="9914022at2"/>
<accession>A0A0R3LMZ3</accession>
<dbReference type="EMBL" id="LLXX01000106">
    <property type="protein sequence ID" value="KRR06550.1"/>
    <property type="molecule type" value="Genomic_DNA"/>
</dbReference>
<dbReference type="Proteomes" id="UP000051913">
    <property type="component" value="Unassembled WGS sequence"/>
</dbReference>